<gene>
    <name evidence="2" type="ORF">GCM10012286_04190</name>
</gene>
<dbReference type="PROSITE" id="PS51257">
    <property type="entry name" value="PROKAR_LIPOPROTEIN"/>
    <property type="match status" value="1"/>
</dbReference>
<evidence type="ECO:0008006" key="4">
    <source>
        <dbReference type="Google" id="ProtNLM"/>
    </source>
</evidence>
<evidence type="ECO:0000256" key="1">
    <source>
        <dbReference type="SAM" id="SignalP"/>
    </source>
</evidence>
<accession>A0ABQ2LI73</accession>
<comment type="caution">
    <text evidence="2">The sequence shown here is derived from an EMBL/GenBank/DDBJ whole genome shotgun (WGS) entry which is preliminary data.</text>
</comment>
<organism evidence="2 3">
    <name type="scientific">Streptomyces lasiicapitis</name>
    <dbReference type="NCBI Taxonomy" id="1923961"/>
    <lineage>
        <taxon>Bacteria</taxon>
        <taxon>Bacillati</taxon>
        <taxon>Actinomycetota</taxon>
        <taxon>Actinomycetes</taxon>
        <taxon>Kitasatosporales</taxon>
        <taxon>Streptomycetaceae</taxon>
        <taxon>Streptomyces</taxon>
    </lineage>
</organism>
<proteinExistence type="predicted"/>
<sequence length="266" mass="28455">MRKLILSLCAVLTLFVLVACDSVKTHNPTPVSMPSGVPKGPQFTKADDVVVALAKEGIGCEILRRSPGGLDCAANIDGAKVEVEISVFSGKMRKYLTDSIAARREPPVPQTLVAAGNWYIWVRGTARVPSAAPAIAKALDAVVLKPKGPKTPKYPLPRIPEKPRYKHVNDLADALDKSVGCKQRKTHSVGSLECRTAVPGSRGCAVLSLHETTARRDAVLREAIKHRGVPAQLVTAGNWTINLCQKGLGTEIARELGGVQVSYDGR</sequence>
<evidence type="ECO:0000313" key="3">
    <source>
        <dbReference type="Proteomes" id="UP000656881"/>
    </source>
</evidence>
<name>A0ABQ2LI73_9ACTN</name>
<feature type="signal peptide" evidence="1">
    <location>
        <begin position="1"/>
        <end position="19"/>
    </location>
</feature>
<keyword evidence="1" id="KW-0732">Signal</keyword>
<dbReference type="EMBL" id="BMNG01000001">
    <property type="protein sequence ID" value="GGO34708.1"/>
    <property type="molecule type" value="Genomic_DNA"/>
</dbReference>
<dbReference type="RefSeq" id="WP_189172563.1">
    <property type="nucleotide sequence ID" value="NZ_BMNG01000001.1"/>
</dbReference>
<keyword evidence="3" id="KW-1185">Reference proteome</keyword>
<feature type="chain" id="PRO_5047045266" description="Lipoprotein" evidence="1">
    <location>
        <begin position="20"/>
        <end position="266"/>
    </location>
</feature>
<reference evidence="3" key="1">
    <citation type="journal article" date="2019" name="Int. J. Syst. Evol. Microbiol.">
        <title>The Global Catalogue of Microorganisms (GCM) 10K type strain sequencing project: providing services to taxonomists for standard genome sequencing and annotation.</title>
        <authorList>
            <consortium name="The Broad Institute Genomics Platform"/>
            <consortium name="The Broad Institute Genome Sequencing Center for Infectious Disease"/>
            <person name="Wu L."/>
            <person name="Ma J."/>
        </authorList>
    </citation>
    <scope>NUCLEOTIDE SEQUENCE [LARGE SCALE GENOMIC DNA]</scope>
    <source>
        <strain evidence="3">CGMCC 4.7349</strain>
    </source>
</reference>
<protein>
    <recommendedName>
        <fullName evidence="4">Lipoprotein</fullName>
    </recommendedName>
</protein>
<evidence type="ECO:0000313" key="2">
    <source>
        <dbReference type="EMBL" id="GGO34708.1"/>
    </source>
</evidence>
<dbReference type="Proteomes" id="UP000656881">
    <property type="component" value="Unassembled WGS sequence"/>
</dbReference>